<reference evidence="1 2" key="1">
    <citation type="journal article" date="2020" name="Cell">
        <title>Large-Scale Comparative Analyses of Tick Genomes Elucidate Their Genetic Diversity and Vector Capacities.</title>
        <authorList>
            <consortium name="Tick Genome and Microbiome Consortium (TIGMIC)"/>
            <person name="Jia N."/>
            <person name="Wang J."/>
            <person name="Shi W."/>
            <person name="Du L."/>
            <person name="Sun Y."/>
            <person name="Zhan W."/>
            <person name="Jiang J.F."/>
            <person name="Wang Q."/>
            <person name="Zhang B."/>
            <person name="Ji P."/>
            <person name="Bell-Sakyi L."/>
            <person name="Cui X.M."/>
            <person name="Yuan T.T."/>
            <person name="Jiang B.G."/>
            <person name="Yang W.F."/>
            <person name="Lam T.T."/>
            <person name="Chang Q.C."/>
            <person name="Ding S.J."/>
            <person name="Wang X.J."/>
            <person name="Zhu J.G."/>
            <person name="Ruan X.D."/>
            <person name="Zhao L."/>
            <person name="Wei J.T."/>
            <person name="Ye R.Z."/>
            <person name="Que T.C."/>
            <person name="Du C.H."/>
            <person name="Zhou Y.H."/>
            <person name="Cheng J.X."/>
            <person name="Dai P.F."/>
            <person name="Guo W.B."/>
            <person name="Han X.H."/>
            <person name="Huang E.J."/>
            <person name="Li L.F."/>
            <person name="Wei W."/>
            <person name="Gao Y.C."/>
            <person name="Liu J.Z."/>
            <person name="Shao H.Z."/>
            <person name="Wang X."/>
            <person name="Wang C.C."/>
            <person name="Yang T.C."/>
            <person name="Huo Q.B."/>
            <person name="Li W."/>
            <person name="Chen H.Y."/>
            <person name="Chen S.E."/>
            <person name="Zhou L.G."/>
            <person name="Ni X.B."/>
            <person name="Tian J.H."/>
            <person name="Sheng Y."/>
            <person name="Liu T."/>
            <person name="Pan Y.S."/>
            <person name="Xia L.Y."/>
            <person name="Li J."/>
            <person name="Zhao F."/>
            <person name="Cao W.C."/>
        </authorList>
    </citation>
    <scope>NUCLEOTIDE SEQUENCE [LARGE SCALE GENOMIC DNA]</scope>
    <source>
        <strain evidence="1">HaeL-2018</strain>
    </source>
</reference>
<accession>A0A9J6G765</accession>
<name>A0A9J6G765_HAELO</name>
<organism evidence="1 2">
    <name type="scientific">Haemaphysalis longicornis</name>
    <name type="common">Bush tick</name>
    <dbReference type="NCBI Taxonomy" id="44386"/>
    <lineage>
        <taxon>Eukaryota</taxon>
        <taxon>Metazoa</taxon>
        <taxon>Ecdysozoa</taxon>
        <taxon>Arthropoda</taxon>
        <taxon>Chelicerata</taxon>
        <taxon>Arachnida</taxon>
        <taxon>Acari</taxon>
        <taxon>Parasitiformes</taxon>
        <taxon>Ixodida</taxon>
        <taxon>Ixodoidea</taxon>
        <taxon>Ixodidae</taxon>
        <taxon>Haemaphysalinae</taxon>
        <taxon>Haemaphysalis</taxon>
    </lineage>
</organism>
<comment type="caution">
    <text evidence="1">The sequence shown here is derived from an EMBL/GenBank/DDBJ whole genome shotgun (WGS) entry which is preliminary data.</text>
</comment>
<dbReference type="EMBL" id="JABSTR010000006">
    <property type="protein sequence ID" value="KAH9374238.1"/>
    <property type="molecule type" value="Genomic_DNA"/>
</dbReference>
<proteinExistence type="predicted"/>
<keyword evidence="2" id="KW-1185">Reference proteome</keyword>
<evidence type="ECO:0000313" key="1">
    <source>
        <dbReference type="EMBL" id="KAH9374238.1"/>
    </source>
</evidence>
<dbReference type="Proteomes" id="UP000821853">
    <property type="component" value="Chromosome 4"/>
</dbReference>
<dbReference type="AlphaFoldDB" id="A0A9J6G765"/>
<gene>
    <name evidence="1" type="ORF">HPB48_005558</name>
</gene>
<protein>
    <submittedName>
        <fullName evidence="1">Uncharacterized protein</fullName>
    </submittedName>
</protein>
<evidence type="ECO:0000313" key="2">
    <source>
        <dbReference type="Proteomes" id="UP000821853"/>
    </source>
</evidence>
<dbReference type="VEuPathDB" id="VectorBase:HLOH_061013"/>
<sequence length="75" mass="8146">MEITHEAAQAFFPQPASAPPDSVYALDLDVDETNPLESAFMMAELVRALDQVRVRSLPGKDGISMDNSSKPLQGQ</sequence>